<keyword evidence="3" id="KW-1185">Reference proteome</keyword>
<dbReference type="RefSeq" id="WP_265689214.1">
    <property type="nucleotide sequence ID" value="NZ_JAKRRX010000186.1"/>
</dbReference>
<organism evidence="2 3">
    <name type="scientific">Vibrio paucivorans</name>
    <dbReference type="NCBI Taxonomy" id="2829489"/>
    <lineage>
        <taxon>Bacteria</taxon>
        <taxon>Pseudomonadati</taxon>
        <taxon>Pseudomonadota</taxon>
        <taxon>Gammaproteobacteria</taxon>
        <taxon>Vibrionales</taxon>
        <taxon>Vibrionaceae</taxon>
        <taxon>Vibrio</taxon>
    </lineage>
</organism>
<dbReference type="AlphaFoldDB" id="A0A9X3CI72"/>
<feature type="non-terminal residue" evidence="2">
    <location>
        <position position="1"/>
    </location>
</feature>
<comment type="caution">
    <text evidence="2">The sequence shown here is derived from an EMBL/GenBank/DDBJ whole genome shotgun (WGS) entry which is preliminary data.</text>
</comment>
<dbReference type="InterPro" id="IPR054075">
    <property type="entry name" value="Gp53-like_C"/>
</dbReference>
<reference evidence="2" key="1">
    <citation type="submission" date="2022-02" db="EMBL/GenBank/DDBJ databases">
        <title>Vibrio sp. nov., a new bacterium isolated from Bohai sea, China.</title>
        <authorList>
            <person name="Yuan Y."/>
        </authorList>
    </citation>
    <scope>NUCLEOTIDE SEQUENCE</scope>
    <source>
        <strain evidence="2">DBSS07</strain>
    </source>
</reference>
<dbReference type="Proteomes" id="UP001155586">
    <property type="component" value="Unassembled WGS sequence"/>
</dbReference>
<sequence>NTSKNTGSRGYSFMTNGVIIQWGNDSKGTKSFPITFPNACRSIVVTDNDDGAPDVCAASPISKSQFTIESDDSGIMYWLAIGY</sequence>
<protein>
    <recommendedName>
        <fullName evidence="1">Putative tail fiber protein gp53-like C-terminal domain-containing protein</fullName>
    </recommendedName>
</protein>
<evidence type="ECO:0000313" key="2">
    <source>
        <dbReference type="EMBL" id="MCW8336150.1"/>
    </source>
</evidence>
<evidence type="ECO:0000259" key="1">
    <source>
        <dbReference type="Pfam" id="PF21882"/>
    </source>
</evidence>
<feature type="domain" description="Putative tail fiber protein gp53-like C-terminal" evidence="1">
    <location>
        <begin position="15"/>
        <end position="83"/>
    </location>
</feature>
<proteinExistence type="predicted"/>
<evidence type="ECO:0000313" key="3">
    <source>
        <dbReference type="Proteomes" id="UP001155586"/>
    </source>
</evidence>
<gene>
    <name evidence="2" type="ORF">MD483_20265</name>
</gene>
<dbReference type="EMBL" id="JAKRRX010000186">
    <property type="protein sequence ID" value="MCW8336150.1"/>
    <property type="molecule type" value="Genomic_DNA"/>
</dbReference>
<dbReference type="Pfam" id="PF21882">
    <property type="entry name" value="Gp53-like_C"/>
    <property type="match status" value="1"/>
</dbReference>
<dbReference type="Gene3D" id="2.60.40.3940">
    <property type="match status" value="1"/>
</dbReference>
<accession>A0A9X3CI72</accession>
<name>A0A9X3CI72_9VIBR</name>